<evidence type="ECO:0000259" key="1">
    <source>
        <dbReference type="Pfam" id="PF02129"/>
    </source>
</evidence>
<reference evidence="2" key="1">
    <citation type="submission" date="2024-01" db="EMBL/GenBank/DDBJ databases">
        <title>Sequencing the genomes of a sandfly, Sergentomyia squamirostris, and its two endosymbionts.</title>
        <authorList>
            <person name="Itokawa K."/>
            <person name="Sanjoba C."/>
        </authorList>
    </citation>
    <scope>NUCLEOTIDE SEQUENCE</scope>
    <source>
        <strain evidence="2">RiSSQ</strain>
    </source>
</reference>
<dbReference type="SUPFAM" id="SSF53474">
    <property type="entry name" value="alpha/beta-Hydrolases"/>
    <property type="match status" value="1"/>
</dbReference>
<keyword evidence="2" id="KW-0378">Hydrolase</keyword>
<name>A0AAT9G7A8_9RICK</name>
<organism evidence="2">
    <name type="scientific">Candidatus Tisiphia endosymbiont of Sergentomyia squamirostris</name>
    <dbReference type="NCBI Taxonomy" id="3113639"/>
    <lineage>
        <taxon>Bacteria</taxon>
        <taxon>Pseudomonadati</taxon>
        <taxon>Pseudomonadota</taxon>
        <taxon>Alphaproteobacteria</taxon>
        <taxon>Rickettsiales</taxon>
        <taxon>Rickettsiaceae</taxon>
        <taxon>Rickettsieae</taxon>
        <taxon>Candidatus Tisiphia</taxon>
    </lineage>
</organism>
<dbReference type="PANTHER" id="PTHR42103">
    <property type="entry name" value="ALPHA/BETA-HYDROLASES SUPERFAMILY PROTEIN"/>
    <property type="match status" value="1"/>
</dbReference>
<sequence>MANVFFNGPAGRIEGLYTKSSNPKAPLALLLHPHPLYGGTMNNKVIYNIYKSLVANGFTVLRINFRGVGRSQGEFDNGIGEMTDAATALDWLQLNNPTSSLNLIAGFSFGAWIAMQLIMRRPEINNFIAISPPVNKYDFSFLSQCPISGFIIQGDSDSIVSEESVLELVDKLSKQKHITVDYKIIQGADHFFRNKLGEFTQAINDYLQLRLLNNQTTHLKKDFFTEENLANKPLQKVFLD</sequence>
<dbReference type="InterPro" id="IPR000383">
    <property type="entry name" value="Xaa-Pro-like_dom"/>
</dbReference>
<proteinExistence type="predicted"/>
<dbReference type="Pfam" id="PF02129">
    <property type="entry name" value="Peptidase_S15"/>
    <property type="match status" value="1"/>
</dbReference>
<dbReference type="InterPro" id="IPR029058">
    <property type="entry name" value="AB_hydrolase_fold"/>
</dbReference>
<feature type="domain" description="Xaa-Pro dipeptidyl-peptidase-like" evidence="1">
    <location>
        <begin position="24"/>
        <end position="157"/>
    </location>
</feature>
<evidence type="ECO:0000313" key="2">
    <source>
        <dbReference type="EMBL" id="BFD45732.1"/>
    </source>
</evidence>
<dbReference type="EMBL" id="AP029170">
    <property type="protein sequence ID" value="BFD45732.1"/>
    <property type="molecule type" value="Genomic_DNA"/>
</dbReference>
<protein>
    <submittedName>
        <fullName evidence="2">Alpha/beta hydrolase</fullName>
    </submittedName>
</protein>
<dbReference type="AlphaFoldDB" id="A0AAT9G7A8"/>
<dbReference type="GO" id="GO:0016787">
    <property type="term" value="F:hydrolase activity"/>
    <property type="evidence" value="ECO:0007669"/>
    <property type="project" value="UniProtKB-KW"/>
</dbReference>
<dbReference type="Gene3D" id="3.40.50.1820">
    <property type="entry name" value="alpha/beta hydrolase"/>
    <property type="match status" value="1"/>
</dbReference>
<dbReference type="PANTHER" id="PTHR42103:SF2">
    <property type="entry name" value="AB HYDROLASE-1 DOMAIN-CONTAINING PROTEIN"/>
    <property type="match status" value="1"/>
</dbReference>
<gene>
    <name evidence="2" type="ORF">DMENIID0002_03780</name>
</gene>
<accession>A0AAT9G7A8</accession>